<feature type="region of interest" description="Disordered" evidence="4">
    <location>
        <begin position="159"/>
        <end position="194"/>
    </location>
</feature>
<dbReference type="Proteomes" id="UP000748531">
    <property type="component" value="Unassembled WGS sequence"/>
</dbReference>
<evidence type="ECO:0000256" key="1">
    <source>
        <dbReference type="ARBA" id="ARBA00004651"/>
    </source>
</evidence>
<dbReference type="PRINTS" id="PR01088">
    <property type="entry name" value="NAHEXCHNGR6"/>
</dbReference>
<dbReference type="GO" id="GO:0006885">
    <property type="term" value="P:regulation of pH"/>
    <property type="evidence" value="ECO:0007669"/>
    <property type="project" value="InterPro"/>
</dbReference>
<dbReference type="GO" id="GO:0015385">
    <property type="term" value="F:sodium:proton antiporter activity"/>
    <property type="evidence" value="ECO:0007669"/>
    <property type="project" value="InterPro"/>
</dbReference>
<evidence type="ECO:0000256" key="2">
    <source>
        <dbReference type="ARBA" id="ARBA00007367"/>
    </source>
</evidence>
<keyword evidence="6" id="KW-1185">Reference proteome</keyword>
<dbReference type="OrthoDB" id="6154239at2759"/>
<comment type="caution">
    <text evidence="5">The sequence shown here is derived from an EMBL/GenBank/DDBJ whole genome shotgun (WGS) entry which is preliminary data.</text>
</comment>
<evidence type="ECO:0000313" key="6">
    <source>
        <dbReference type="Proteomes" id="UP000748531"/>
    </source>
</evidence>
<reference evidence="5" key="1">
    <citation type="submission" date="2019-05" db="EMBL/GenBank/DDBJ databases">
        <title>Annotation for the trematode Paragonimus heterotremus.</title>
        <authorList>
            <person name="Choi Y.-J."/>
        </authorList>
    </citation>
    <scope>NUCLEOTIDE SEQUENCE</scope>
    <source>
        <strain evidence="5">LC</strain>
    </source>
</reference>
<comment type="similarity">
    <text evidence="2">Belongs to the monovalent cation:proton antiporter 1 (CPA1) transporter (TC 2.A.36) family.</text>
</comment>
<sequence length="202" mass="22950">MQLKRLLHWSSRSRILFSFYRTCVDDSDKPDAGSTTMHSDDLRGGKRSRSFFNHCWSRFDRFYLMPLLTNRGPPLTDSVPWCCFRLAKLLTTTEQRSHSLENNSTSRINLCDSGIDRINLTGNNPAVLFVHDKQLANRLSLLPSLPSLQLDTATLEPQTYQTPRSDCFPSAATNTPEEQINRTTPPSTSTSGNALFIHQRLM</sequence>
<dbReference type="GO" id="GO:0005886">
    <property type="term" value="C:plasma membrane"/>
    <property type="evidence" value="ECO:0007669"/>
    <property type="project" value="UniProtKB-SubCell"/>
</dbReference>
<keyword evidence="3" id="KW-1003">Cell membrane</keyword>
<accession>A0A8J4TED4</accession>
<feature type="compositionally biased region" description="Polar residues" evidence="4">
    <location>
        <begin position="171"/>
        <end position="193"/>
    </location>
</feature>
<evidence type="ECO:0000313" key="5">
    <source>
        <dbReference type="EMBL" id="KAF5400347.1"/>
    </source>
</evidence>
<comment type="subcellular location">
    <subcellularLocation>
        <location evidence="1">Cell membrane</location>
        <topology evidence="1">Multi-pass membrane protein</topology>
    </subcellularLocation>
</comment>
<organism evidence="5 6">
    <name type="scientific">Paragonimus heterotremus</name>
    <dbReference type="NCBI Taxonomy" id="100268"/>
    <lineage>
        <taxon>Eukaryota</taxon>
        <taxon>Metazoa</taxon>
        <taxon>Spiralia</taxon>
        <taxon>Lophotrochozoa</taxon>
        <taxon>Platyhelminthes</taxon>
        <taxon>Trematoda</taxon>
        <taxon>Digenea</taxon>
        <taxon>Plagiorchiida</taxon>
        <taxon>Troglotremata</taxon>
        <taxon>Troglotrematidae</taxon>
        <taxon>Paragonimus</taxon>
    </lineage>
</organism>
<dbReference type="InterPro" id="IPR002090">
    <property type="entry name" value="NHE-6/7/9"/>
</dbReference>
<dbReference type="AlphaFoldDB" id="A0A8J4TED4"/>
<evidence type="ECO:0000256" key="3">
    <source>
        <dbReference type="ARBA" id="ARBA00022475"/>
    </source>
</evidence>
<evidence type="ECO:0000256" key="4">
    <source>
        <dbReference type="SAM" id="MobiDB-lite"/>
    </source>
</evidence>
<gene>
    <name evidence="5" type="ORF">PHET_06121</name>
</gene>
<protein>
    <submittedName>
        <fullName evidence="5">Uncharacterized protein</fullName>
    </submittedName>
</protein>
<name>A0A8J4TED4_9TREM</name>
<keyword evidence="3" id="KW-0472">Membrane</keyword>
<proteinExistence type="inferred from homology"/>
<dbReference type="EMBL" id="LUCH01003266">
    <property type="protein sequence ID" value="KAF5400347.1"/>
    <property type="molecule type" value="Genomic_DNA"/>
</dbReference>